<dbReference type="GO" id="GO:0005516">
    <property type="term" value="F:calmodulin binding"/>
    <property type="evidence" value="ECO:0007669"/>
    <property type="project" value="UniProtKB-KW"/>
</dbReference>
<feature type="DNA-binding region" description="HMG box" evidence="12">
    <location>
        <begin position="340"/>
        <end position="408"/>
    </location>
</feature>
<dbReference type="GO" id="GO:0000978">
    <property type="term" value="F:RNA polymerase II cis-regulatory region sequence-specific DNA binding"/>
    <property type="evidence" value="ECO:0007669"/>
    <property type="project" value="TreeGrafter"/>
</dbReference>
<evidence type="ECO:0000256" key="4">
    <source>
        <dbReference type="ARBA" id="ARBA00022782"/>
    </source>
</evidence>
<comment type="subcellular location">
    <subcellularLocation>
        <location evidence="1">Nucleus speckle</location>
    </subcellularLocation>
</comment>
<dbReference type="GO" id="GO:0016607">
    <property type="term" value="C:nuclear speck"/>
    <property type="evidence" value="ECO:0007669"/>
    <property type="project" value="UniProtKB-SubCell"/>
</dbReference>
<feature type="domain" description="HMG box" evidence="14">
    <location>
        <begin position="340"/>
        <end position="408"/>
    </location>
</feature>
<keyword evidence="9" id="KW-0804">Transcription</keyword>
<dbReference type="GO" id="GO:0001228">
    <property type="term" value="F:DNA-binding transcription activator activity, RNA polymerase II-specific"/>
    <property type="evidence" value="ECO:0007669"/>
    <property type="project" value="TreeGrafter"/>
</dbReference>
<feature type="compositionally biased region" description="Basic and acidic residues" evidence="13">
    <location>
        <begin position="487"/>
        <end position="499"/>
    </location>
</feature>
<dbReference type="SUPFAM" id="SSF47095">
    <property type="entry name" value="HMG-box"/>
    <property type="match status" value="1"/>
</dbReference>
<evidence type="ECO:0000256" key="7">
    <source>
        <dbReference type="ARBA" id="ARBA00023125"/>
    </source>
</evidence>
<feature type="region of interest" description="Disordered" evidence="13">
    <location>
        <begin position="478"/>
        <end position="517"/>
    </location>
</feature>
<keyword evidence="4" id="KW-0221">Differentiation</keyword>
<dbReference type="SMART" id="SM00398">
    <property type="entry name" value="HMG"/>
    <property type="match status" value="1"/>
</dbReference>
<evidence type="ECO:0000256" key="8">
    <source>
        <dbReference type="ARBA" id="ARBA00023159"/>
    </source>
</evidence>
<dbReference type="GO" id="GO:0030154">
    <property type="term" value="P:cell differentiation"/>
    <property type="evidence" value="ECO:0007669"/>
    <property type="project" value="UniProtKB-KW"/>
</dbReference>
<dbReference type="KEGG" id="osn:118763066"/>
<comment type="similarity">
    <text evidence="2">Belongs to the SRY family.</text>
</comment>
<keyword evidence="5" id="KW-0112">Calmodulin-binding</keyword>
<name>A0A7E6ETC6_9MOLL</name>
<evidence type="ECO:0000256" key="3">
    <source>
        <dbReference type="ARBA" id="ARBA00019052"/>
    </source>
</evidence>
<evidence type="ECO:0000313" key="16">
    <source>
        <dbReference type="RefSeq" id="XP_036358200.1"/>
    </source>
</evidence>
<evidence type="ECO:0000256" key="13">
    <source>
        <dbReference type="SAM" id="MobiDB-lite"/>
    </source>
</evidence>
<evidence type="ECO:0000256" key="12">
    <source>
        <dbReference type="PROSITE-ProRule" id="PRU00267"/>
    </source>
</evidence>
<evidence type="ECO:0000256" key="9">
    <source>
        <dbReference type="ARBA" id="ARBA00023163"/>
    </source>
</evidence>
<dbReference type="InterPro" id="IPR036910">
    <property type="entry name" value="HMG_box_dom_sf"/>
</dbReference>
<dbReference type="Gene3D" id="1.10.30.10">
    <property type="entry name" value="High mobility group box domain"/>
    <property type="match status" value="1"/>
</dbReference>
<dbReference type="PANTHER" id="PTHR10270:SF161">
    <property type="entry name" value="SEX-DETERMINING REGION Y PROTEIN"/>
    <property type="match status" value="1"/>
</dbReference>
<keyword evidence="15" id="KW-1185">Reference proteome</keyword>
<sequence>MDNIHLLEVQSPQLSFENSHVKAPGEITKSSHMLFPMQLTNENFYKHTFVINSIENFEKYDTKECLSSQQTDDSPLTVIKHVKEEYFPNDVIEKDISKTFSKHQLISGAEFTNLKRKYSNTNQSFLYTGSSKISSDFIKGNQNSSKKILVSPHPFEIKEESEKYDVNNLQPLFNDVLMKKFHSPIQNLHSQSGAGLINTTESPYQQTNSVDLPNSHKSFQQQGTPSLCHQFTKESSRKPQKENVKPLTEIKLEEILDNCWNVPIDENQELGNLELQNLITKLREYLPKNDLLHKPTLEDVVIATANYALELDMMIQKDNDKTSCNGETRSSCQKNCSSNIKRPQNGFIRFSVEKRAEVAAKNPHLDNRNISCVLGSQWKLLSKENREHYQRKFETEMKDLRKKHPDWMYSNKKSDVDVILEVMPTRLRPAEKRKKKVLDIFDDIPTKKKIMSKKRTSKRIPRCKENVKNSKCHKCKSKLKNNKRTKSKEEKLSHEKDYNNDGNINNNYNNNNNENDDSDVFEDRLIIDEAVSSFNVTAMASEFTINGSSDVILHGNKTYLPPEMSWELQMNTEYPLLDSLFQPSVDSCNQIAFN</sequence>
<dbReference type="PANTHER" id="PTHR10270">
    <property type="entry name" value="SOX TRANSCRIPTION FACTOR"/>
    <property type="match status" value="1"/>
</dbReference>
<dbReference type="GO" id="GO:0007548">
    <property type="term" value="P:sex differentiation"/>
    <property type="evidence" value="ECO:0007669"/>
    <property type="project" value="UniProtKB-KW"/>
</dbReference>
<evidence type="ECO:0000256" key="1">
    <source>
        <dbReference type="ARBA" id="ARBA00004324"/>
    </source>
</evidence>
<evidence type="ECO:0000256" key="10">
    <source>
        <dbReference type="ARBA" id="ARBA00032498"/>
    </source>
</evidence>
<keyword evidence="12" id="KW-0539">Nucleus</keyword>
<dbReference type="InterPro" id="IPR050140">
    <property type="entry name" value="SRY-related_HMG-box_TF-like"/>
</dbReference>
<proteinExistence type="inferred from homology"/>
<keyword evidence="8" id="KW-0010">Activator</keyword>
<keyword evidence="6" id="KW-0726">Sexual differentiation</keyword>
<protein>
    <recommendedName>
        <fullName evidence="3">Sex-determining region Y protein</fullName>
    </recommendedName>
    <alternativeName>
        <fullName evidence="10">Testis-determining factor</fullName>
    </alternativeName>
</protein>
<accession>A0A7E6ETC6</accession>
<dbReference type="InterPro" id="IPR009071">
    <property type="entry name" value="HMG_box_dom"/>
</dbReference>
<comment type="function">
    <text evidence="11">Transcriptional regulator that controls a genetic switch in male development. It is necessary and sufficient for initiating male sex determination by directing the development of supporting cell precursors (pre-Sertoli cells) as Sertoli rather than granulosa cells. Involved in different aspects of gene regulation including promoter activation or repression. Binds to the DNA consensus sequence 5'-[AT]AACAA[AT]-3'. SRY HMG box recognizes DNA by partial intercalation in the minor groove and promotes DNA bending. Also involved in pre-mRNA splicing. In male adult brain involved in the maintenance of motor functions of dopaminergic neurons.</text>
</comment>
<evidence type="ECO:0000313" key="15">
    <source>
        <dbReference type="Proteomes" id="UP000515154"/>
    </source>
</evidence>
<dbReference type="PROSITE" id="PS50118">
    <property type="entry name" value="HMG_BOX_2"/>
    <property type="match status" value="1"/>
</dbReference>
<evidence type="ECO:0000259" key="14">
    <source>
        <dbReference type="PROSITE" id="PS50118"/>
    </source>
</evidence>
<feature type="compositionally biased region" description="Low complexity" evidence="13">
    <location>
        <begin position="500"/>
        <end position="513"/>
    </location>
</feature>
<reference evidence="16" key="1">
    <citation type="submission" date="2025-08" db="UniProtKB">
        <authorList>
            <consortium name="RefSeq"/>
        </authorList>
    </citation>
    <scope>IDENTIFICATION</scope>
</reference>
<gene>
    <name evidence="16" type="primary">LOC118763066</name>
</gene>
<dbReference type="Proteomes" id="UP000515154">
    <property type="component" value="Linkage group LG4"/>
</dbReference>
<dbReference type="AlphaFoldDB" id="A0A7E6ETC6"/>
<dbReference type="Pfam" id="PF00505">
    <property type="entry name" value="HMG_box"/>
    <property type="match status" value="1"/>
</dbReference>
<organism evidence="15 16">
    <name type="scientific">Octopus sinensis</name>
    <name type="common">East Asian common octopus</name>
    <dbReference type="NCBI Taxonomy" id="2607531"/>
    <lineage>
        <taxon>Eukaryota</taxon>
        <taxon>Metazoa</taxon>
        <taxon>Spiralia</taxon>
        <taxon>Lophotrochozoa</taxon>
        <taxon>Mollusca</taxon>
        <taxon>Cephalopoda</taxon>
        <taxon>Coleoidea</taxon>
        <taxon>Octopodiformes</taxon>
        <taxon>Octopoda</taxon>
        <taxon>Incirrata</taxon>
        <taxon>Octopodidae</taxon>
        <taxon>Octopus</taxon>
    </lineage>
</organism>
<dbReference type="RefSeq" id="XP_036358200.1">
    <property type="nucleotide sequence ID" value="XM_036502307.1"/>
</dbReference>
<keyword evidence="7 12" id="KW-0238">DNA-binding</keyword>
<evidence type="ECO:0000256" key="2">
    <source>
        <dbReference type="ARBA" id="ARBA00005998"/>
    </source>
</evidence>
<evidence type="ECO:0000256" key="5">
    <source>
        <dbReference type="ARBA" id="ARBA00022860"/>
    </source>
</evidence>
<evidence type="ECO:0000256" key="6">
    <source>
        <dbReference type="ARBA" id="ARBA00022928"/>
    </source>
</evidence>
<evidence type="ECO:0000256" key="11">
    <source>
        <dbReference type="ARBA" id="ARBA00045821"/>
    </source>
</evidence>